<dbReference type="Gene3D" id="3.90.226.10">
    <property type="entry name" value="2-enoyl-CoA Hydratase, Chain A, domain 1"/>
    <property type="match status" value="1"/>
</dbReference>
<dbReference type="InterPro" id="IPR029045">
    <property type="entry name" value="ClpP/crotonase-like_dom_sf"/>
</dbReference>
<sequence>MPLRVPSAFRATSGQLVVPSLMKSPSTLRRTTERVQTITRHMSASAHQMAAAKPPLDKHMSDMVQLLKDGTSRTILLNRPKALNAMNTQMILDCGRLLDDTIESPNCATIIIRGEGRALCSGGDVMAVVDKANEKDYDERNHATGFFAKELRLNYRLGHLLELTEHKGRAKYLISFMDGITMGGGVGLSANAPFRVVTERTMYAMPEVSIGHFPDAGVAYPFSRLDGNTGMYLALTGNRLSGADTYLLGLATHYIPSNLLDDVAQRIAALPIDSVNSGQVVNDILDEYASDPFSSDAVNGSQLLNESVFLGHRRVAIDFCFGLESLEQIVSSLKDLKENNTSSYTLKELAKRGIETISPEVQSFAQSTLDTLELRSPRSLYVTFRELQRAKKMTLTEVLHENMHICTVISDLSLGRDFYTGVKHALTKDPETGKRWTGRPAWNPESLEKVDQAKLEKLCFSGPQAARAAGLQLQVPKLDIPEVLNTREYRKKRDAELRGQGPLHWNPSYNVWALPSEAECAALYEGSHPAAGSYVMEPHELIDAMARHKKHKPTLHLKMIDWLRRRAALQKT</sequence>
<dbReference type="InterPro" id="IPR045004">
    <property type="entry name" value="ECH_dom"/>
</dbReference>
<organism evidence="5 6">
    <name type="scientific">Malassezia psittaci</name>
    <dbReference type="NCBI Taxonomy" id="1821823"/>
    <lineage>
        <taxon>Eukaryota</taxon>
        <taxon>Fungi</taxon>
        <taxon>Dikarya</taxon>
        <taxon>Basidiomycota</taxon>
        <taxon>Ustilaginomycotina</taxon>
        <taxon>Malasseziomycetes</taxon>
        <taxon>Malasseziales</taxon>
        <taxon>Malasseziaceae</taxon>
        <taxon>Malassezia</taxon>
    </lineage>
</organism>
<dbReference type="GO" id="GO:0006574">
    <property type="term" value="P:L-valine catabolic process"/>
    <property type="evidence" value="ECO:0007669"/>
    <property type="project" value="TreeGrafter"/>
</dbReference>
<keyword evidence="6" id="KW-1185">Reference proteome</keyword>
<protein>
    <recommendedName>
        <fullName evidence="2">3-hydroxyisobutyryl-CoA hydrolase</fullName>
        <ecNumber evidence="2">3.1.2.4</ecNumber>
    </recommendedName>
</protein>
<evidence type="ECO:0000256" key="2">
    <source>
        <dbReference type="ARBA" id="ARBA00011915"/>
    </source>
</evidence>
<dbReference type="GO" id="GO:0003860">
    <property type="term" value="F:3-hydroxyisobutyryl-CoA hydrolase activity"/>
    <property type="evidence" value="ECO:0007669"/>
    <property type="project" value="UniProtKB-EC"/>
</dbReference>
<evidence type="ECO:0000313" key="5">
    <source>
        <dbReference type="EMBL" id="WFD41658.1"/>
    </source>
</evidence>
<keyword evidence="3 5" id="KW-0378">Hydrolase</keyword>
<name>A0AAF0F2Z3_9BASI</name>
<reference evidence="5" key="1">
    <citation type="submission" date="2023-02" db="EMBL/GenBank/DDBJ databases">
        <title>Mating type loci evolution in Malassezia.</title>
        <authorList>
            <person name="Coelho M.A."/>
        </authorList>
    </citation>
    <scope>NUCLEOTIDE SEQUENCE</scope>
    <source>
        <strain evidence="5">CBS 14136</strain>
    </source>
</reference>
<evidence type="ECO:0000256" key="1">
    <source>
        <dbReference type="ARBA" id="ARBA00001709"/>
    </source>
</evidence>
<dbReference type="EC" id="3.1.2.4" evidence="2"/>
<dbReference type="CDD" id="cd06558">
    <property type="entry name" value="crotonase-like"/>
    <property type="match status" value="1"/>
</dbReference>
<evidence type="ECO:0000256" key="3">
    <source>
        <dbReference type="ARBA" id="ARBA00022801"/>
    </source>
</evidence>
<dbReference type="GO" id="GO:0005739">
    <property type="term" value="C:mitochondrion"/>
    <property type="evidence" value="ECO:0007669"/>
    <property type="project" value="TreeGrafter"/>
</dbReference>
<evidence type="ECO:0000313" key="6">
    <source>
        <dbReference type="Proteomes" id="UP001214628"/>
    </source>
</evidence>
<comment type="catalytic activity">
    <reaction evidence="1">
        <text>3-hydroxy-2-methylpropanoyl-CoA + H2O = 3-hydroxy-2-methylpropanoate + CoA + H(+)</text>
        <dbReference type="Rhea" id="RHEA:20888"/>
        <dbReference type="ChEBI" id="CHEBI:11805"/>
        <dbReference type="ChEBI" id="CHEBI:15377"/>
        <dbReference type="ChEBI" id="CHEBI:15378"/>
        <dbReference type="ChEBI" id="CHEBI:57287"/>
        <dbReference type="ChEBI" id="CHEBI:57340"/>
        <dbReference type="EC" id="3.1.2.4"/>
    </reaction>
</comment>
<proteinExistence type="predicted"/>
<dbReference type="SUPFAM" id="SSF52096">
    <property type="entry name" value="ClpP/crotonase"/>
    <property type="match status" value="1"/>
</dbReference>
<dbReference type="PANTHER" id="PTHR43176">
    <property type="entry name" value="3-HYDROXYISOBUTYRYL-COA HYDROLASE-RELATED"/>
    <property type="match status" value="1"/>
</dbReference>
<feature type="domain" description="Enoyl-CoA hydratase/isomerase" evidence="4">
    <location>
        <begin position="73"/>
        <end position="457"/>
    </location>
</feature>
<evidence type="ECO:0000259" key="4">
    <source>
        <dbReference type="Pfam" id="PF16113"/>
    </source>
</evidence>
<accession>A0AAF0F2Z3</accession>
<dbReference type="InterPro" id="IPR032259">
    <property type="entry name" value="HIBYL-CoA-H"/>
</dbReference>
<dbReference type="AlphaFoldDB" id="A0AAF0F2Z3"/>
<dbReference type="Pfam" id="PF16113">
    <property type="entry name" value="ECH_2"/>
    <property type="match status" value="1"/>
</dbReference>
<dbReference type="PANTHER" id="PTHR43176:SF3">
    <property type="entry name" value="3-HYDROXYISOBUTYRYL-COA HYDROLASE, MITOCHONDRIAL"/>
    <property type="match status" value="1"/>
</dbReference>
<dbReference type="EMBL" id="CP118375">
    <property type="protein sequence ID" value="WFD41658.1"/>
    <property type="molecule type" value="Genomic_DNA"/>
</dbReference>
<gene>
    <name evidence="5" type="primary">EHD3</name>
    <name evidence="5" type="ORF">MPSI1_000290</name>
</gene>
<dbReference type="Proteomes" id="UP001214628">
    <property type="component" value="Chromosome 1"/>
</dbReference>